<gene>
    <name evidence="3" type="ORF">LHA35_15750</name>
</gene>
<feature type="compositionally biased region" description="Low complexity" evidence="1">
    <location>
        <begin position="122"/>
        <end position="137"/>
    </location>
</feature>
<dbReference type="InterPro" id="IPR052967">
    <property type="entry name" value="Stress_Response_Assoc"/>
</dbReference>
<evidence type="ECO:0000313" key="3">
    <source>
        <dbReference type="EMBL" id="MCB4823188.1"/>
    </source>
</evidence>
<reference evidence="3" key="1">
    <citation type="submission" date="2021-10" db="EMBL/GenBank/DDBJ databases">
        <title>Roseicella aerolatum sp. nov., isolated from aerosols of e-waste dismantling site.</title>
        <authorList>
            <person name="Qin T."/>
        </authorList>
    </citation>
    <scope>NUCLEOTIDE SEQUENCE</scope>
    <source>
        <strain evidence="3">GB24</strain>
    </source>
</reference>
<sequence>MTRTMTAYFDSVQEAERAAYDLAQRVPGVRGEVFDARTDSQRLEALALPSEDAETLHEGFRRGGGVVHAEVPDGRFEELAAALEASGAVDLEQREAEWRKSGWTGARRGDDVAPLPTGGATAARGSATTGAAGAAEAQRLGPATDEASIPIVEERLRVGKREAGHGRVRIRSYVVETPVQEQVTLREEHVQVERRPVDRAVSGTEAGFQERVVEATERAEEAVVSKEARVKEEVSLKKTAEERTETVRDTVRRTEVEVEDGRSAGAAKRNGVAGTAKEPGRDI</sequence>
<feature type="domain" description="DUF2382" evidence="2">
    <location>
        <begin position="149"/>
        <end position="258"/>
    </location>
</feature>
<keyword evidence="4" id="KW-1185">Reference proteome</keyword>
<protein>
    <submittedName>
        <fullName evidence="3">YsnF/AvaK domain-containing protein</fullName>
    </submittedName>
</protein>
<dbReference type="PANTHER" id="PTHR38463:SF1">
    <property type="entry name" value="STRESS RESPONSE PROTEIN YSNF"/>
    <property type="match status" value="1"/>
</dbReference>
<dbReference type="EMBL" id="JAJAQI010000023">
    <property type="protein sequence ID" value="MCB4823188.1"/>
    <property type="molecule type" value="Genomic_DNA"/>
</dbReference>
<dbReference type="Pfam" id="PF09557">
    <property type="entry name" value="DUF2382"/>
    <property type="match status" value="1"/>
</dbReference>
<evidence type="ECO:0000259" key="2">
    <source>
        <dbReference type="Pfam" id="PF09557"/>
    </source>
</evidence>
<feature type="region of interest" description="Disordered" evidence="1">
    <location>
        <begin position="122"/>
        <end position="142"/>
    </location>
</feature>
<feature type="region of interest" description="Disordered" evidence="1">
    <location>
        <begin position="237"/>
        <end position="283"/>
    </location>
</feature>
<organism evidence="3 4">
    <name type="scientific">Roseicella aerolata</name>
    <dbReference type="NCBI Taxonomy" id="2883479"/>
    <lineage>
        <taxon>Bacteria</taxon>
        <taxon>Pseudomonadati</taxon>
        <taxon>Pseudomonadota</taxon>
        <taxon>Alphaproteobacteria</taxon>
        <taxon>Acetobacterales</taxon>
        <taxon>Roseomonadaceae</taxon>
        <taxon>Roseicella</taxon>
    </lineage>
</organism>
<comment type="caution">
    <text evidence="3">The sequence shown here is derived from an EMBL/GenBank/DDBJ whole genome shotgun (WGS) entry which is preliminary data.</text>
</comment>
<dbReference type="Proteomes" id="UP001139311">
    <property type="component" value="Unassembled WGS sequence"/>
</dbReference>
<evidence type="ECO:0000256" key="1">
    <source>
        <dbReference type="SAM" id="MobiDB-lite"/>
    </source>
</evidence>
<name>A0A9X1IGD3_9PROT</name>
<accession>A0A9X1IGD3</accession>
<dbReference type="AlphaFoldDB" id="A0A9X1IGD3"/>
<feature type="compositionally biased region" description="Basic and acidic residues" evidence="1">
    <location>
        <begin position="237"/>
        <end position="262"/>
    </location>
</feature>
<dbReference type="RefSeq" id="WP_226609590.1">
    <property type="nucleotide sequence ID" value="NZ_JAJAQI010000023.1"/>
</dbReference>
<proteinExistence type="predicted"/>
<evidence type="ECO:0000313" key="4">
    <source>
        <dbReference type="Proteomes" id="UP001139311"/>
    </source>
</evidence>
<dbReference type="PANTHER" id="PTHR38463">
    <property type="entry name" value="STRESS RESPONSE PROTEIN YSNF"/>
    <property type="match status" value="1"/>
</dbReference>
<dbReference type="InterPro" id="IPR019060">
    <property type="entry name" value="DUF2382"/>
</dbReference>